<dbReference type="GO" id="GO:0003676">
    <property type="term" value="F:nucleic acid binding"/>
    <property type="evidence" value="ECO:0007669"/>
    <property type="project" value="InterPro"/>
</dbReference>
<sequence>MTIRFHRNDLPNLDNYQVDAVAIDTETLGLNPHRDRLCVVQISPGDGTADVIQIEAGQKKAPNLVKLLKDRSITKIFHFGRFDLAVLAHAFGTMPQPVFCTKIASKLTRTYTDRHGLKEICSELLDVSISKQQQSSDWAAEVLSQAQLEYAASDVLYLHRLKAVLEQRLERDGRTKQAEACFKFLPTRSELDLMGWAESDIFAHS</sequence>
<dbReference type="InterPro" id="IPR012337">
    <property type="entry name" value="RNaseH-like_sf"/>
</dbReference>
<dbReference type="InterPro" id="IPR036397">
    <property type="entry name" value="RNaseH_sf"/>
</dbReference>
<dbReference type="GO" id="GO:0006139">
    <property type="term" value="P:nucleobase-containing compound metabolic process"/>
    <property type="evidence" value="ECO:0007669"/>
    <property type="project" value="InterPro"/>
</dbReference>
<dbReference type="PANTHER" id="PTHR47649">
    <property type="entry name" value="RIBONUCLEASE D"/>
    <property type="match status" value="1"/>
</dbReference>
<dbReference type="GO" id="GO:0008408">
    <property type="term" value="F:3'-5' exonuclease activity"/>
    <property type="evidence" value="ECO:0007669"/>
    <property type="project" value="InterPro"/>
</dbReference>
<organism evidence="2">
    <name type="scientific">Brucella pinnipedialis M292/94/1</name>
    <dbReference type="NCBI Taxonomy" id="520462"/>
    <lineage>
        <taxon>Bacteria</taxon>
        <taxon>Pseudomonadati</taxon>
        <taxon>Pseudomonadota</taxon>
        <taxon>Alphaproteobacteria</taxon>
        <taxon>Hyphomicrobiales</taxon>
        <taxon>Brucellaceae</taxon>
        <taxon>Brucella/Ochrobactrum group</taxon>
        <taxon>Brucella</taxon>
    </lineage>
</organism>
<proteinExistence type="predicted"/>
<dbReference type="CDD" id="cd06142">
    <property type="entry name" value="RNaseD_exo"/>
    <property type="match status" value="1"/>
</dbReference>
<dbReference type="Proteomes" id="UP000004659">
    <property type="component" value="Unassembled WGS sequence"/>
</dbReference>
<keyword evidence="2" id="KW-0378">Hydrolase</keyword>
<dbReference type="Pfam" id="PF01612">
    <property type="entry name" value="DNA_pol_A_exo1"/>
    <property type="match status" value="1"/>
</dbReference>
<gene>
    <name evidence="2" type="ORF">BALG_00427</name>
</gene>
<evidence type="ECO:0000313" key="2">
    <source>
        <dbReference type="EMBL" id="EEZ30308.1"/>
    </source>
</evidence>
<dbReference type="SMART" id="SM00474">
    <property type="entry name" value="35EXOc"/>
    <property type="match status" value="1"/>
</dbReference>
<dbReference type="PANTHER" id="PTHR47649:SF1">
    <property type="entry name" value="RIBONUCLEASE D"/>
    <property type="match status" value="1"/>
</dbReference>
<name>A0A0E1WZU7_9HYPH</name>
<dbReference type="RefSeq" id="WP_002965369.1">
    <property type="nucleotide sequence ID" value="NZ_EQ999546.1"/>
</dbReference>
<protein>
    <submittedName>
        <fullName evidence="2">3'-5' exonuclease</fullName>
    </submittedName>
</protein>
<accession>A0A0E1WZU7</accession>
<dbReference type="AlphaFoldDB" id="A0A0E1WZU7"/>
<dbReference type="InterPro" id="IPR002562">
    <property type="entry name" value="3'-5'_exonuclease_dom"/>
</dbReference>
<reference evidence="2" key="1">
    <citation type="submission" date="2009-01" db="EMBL/GenBank/DDBJ databases">
        <title>The Genome Sequence of Brucella pinnipedialis M292/94/1.</title>
        <authorList>
            <consortium name="The Broad Institute Genome Sequencing Platform"/>
            <person name="Ward D."/>
            <person name="Young S.K."/>
            <person name="Kodira C.D."/>
            <person name="Zeng Q."/>
            <person name="Koehrsen M."/>
            <person name="Alvarado L."/>
            <person name="Berlin A."/>
            <person name="Borenstein D."/>
            <person name="Chen Z."/>
            <person name="Engels R."/>
            <person name="Freedman E."/>
            <person name="Gellesch M."/>
            <person name="Goldberg J."/>
            <person name="Griggs A."/>
            <person name="Gujja S."/>
            <person name="Heiman D."/>
            <person name="Hepburn T."/>
            <person name="Howarth C."/>
            <person name="Jen D."/>
            <person name="Larson L."/>
            <person name="Lewis B."/>
            <person name="Mehta T."/>
            <person name="Park D."/>
            <person name="Pearson M."/>
            <person name="Roberts A."/>
            <person name="Saif S."/>
            <person name="Shea T."/>
            <person name="Shenoy N."/>
            <person name="Sisk P."/>
            <person name="Stolte C."/>
            <person name="Sykes S."/>
            <person name="Walk T."/>
            <person name="White J."/>
            <person name="Yandava C."/>
            <person name="Whatmore A.M."/>
            <person name="Perrett L.L."/>
            <person name="O'Callaghan D."/>
            <person name="Nusbaum C."/>
            <person name="Galagan J."/>
            <person name="Birren B."/>
        </authorList>
    </citation>
    <scope>NUCLEOTIDE SEQUENCE [LARGE SCALE GENOMIC DNA]</scope>
    <source>
        <strain evidence="2">M292/94/1</strain>
    </source>
</reference>
<dbReference type="EMBL" id="EQ999546">
    <property type="protein sequence ID" value="EEZ30308.1"/>
    <property type="molecule type" value="Genomic_DNA"/>
</dbReference>
<keyword evidence="2" id="KW-0540">Nuclease</keyword>
<dbReference type="GeneID" id="93017405"/>
<dbReference type="InterPro" id="IPR051086">
    <property type="entry name" value="RNase_D-like"/>
</dbReference>
<keyword evidence="2" id="KW-0269">Exonuclease</keyword>
<evidence type="ECO:0000259" key="1">
    <source>
        <dbReference type="SMART" id="SM00474"/>
    </source>
</evidence>
<dbReference type="SUPFAM" id="SSF53098">
    <property type="entry name" value="Ribonuclease H-like"/>
    <property type="match status" value="1"/>
</dbReference>
<dbReference type="Gene3D" id="3.30.420.10">
    <property type="entry name" value="Ribonuclease H-like superfamily/Ribonuclease H"/>
    <property type="match status" value="1"/>
</dbReference>
<dbReference type="HOGENOM" id="CLU_086957_0_0_5"/>
<feature type="domain" description="3'-5' exonuclease" evidence="1">
    <location>
        <begin position="1"/>
        <end position="170"/>
    </location>
</feature>